<proteinExistence type="predicted"/>
<evidence type="ECO:0000313" key="2">
    <source>
        <dbReference type="EMBL" id="CEK52857.1"/>
    </source>
</evidence>
<feature type="non-terminal residue" evidence="2">
    <location>
        <position position="1"/>
    </location>
</feature>
<feature type="compositionally biased region" description="Polar residues" evidence="1">
    <location>
        <begin position="43"/>
        <end position="56"/>
    </location>
</feature>
<dbReference type="AlphaFoldDB" id="A0A0B6Y951"/>
<feature type="compositionally biased region" description="Low complexity" evidence="1">
    <location>
        <begin position="24"/>
        <end position="35"/>
    </location>
</feature>
<name>A0A0B6Y951_9EUPU</name>
<protein>
    <submittedName>
        <fullName evidence="2">Uncharacterized protein</fullName>
    </submittedName>
</protein>
<organism evidence="2">
    <name type="scientific">Arion vulgaris</name>
    <dbReference type="NCBI Taxonomy" id="1028688"/>
    <lineage>
        <taxon>Eukaryota</taxon>
        <taxon>Metazoa</taxon>
        <taxon>Spiralia</taxon>
        <taxon>Lophotrochozoa</taxon>
        <taxon>Mollusca</taxon>
        <taxon>Gastropoda</taxon>
        <taxon>Heterobranchia</taxon>
        <taxon>Euthyneura</taxon>
        <taxon>Panpulmonata</taxon>
        <taxon>Eupulmonata</taxon>
        <taxon>Stylommatophora</taxon>
        <taxon>Helicina</taxon>
        <taxon>Arionoidea</taxon>
        <taxon>Arionidae</taxon>
        <taxon>Arion</taxon>
    </lineage>
</organism>
<feature type="region of interest" description="Disordered" evidence="1">
    <location>
        <begin position="1"/>
        <end position="80"/>
    </location>
</feature>
<accession>A0A0B6Y951</accession>
<feature type="compositionally biased region" description="Polar residues" evidence="1">
    <location>
        <begin position="13"/>
        <end position="23"/>
    </location>
</feature>
<evidence type="ECO:0000256" key="1">
    <source>
        <dbReference type="SAM" id="MobiDB-lite"/>
    </source>
</evidence>
<dbReference type="EMBL" id="HACG01005992">
    <property type="protein sequence ID" value="CEK52857.1"/>
    <property type="molecule type" value="Transcribed_RNA"/>
</dbReference>
<sequence length="80" mass="8847">KRKNTRVMIRATSKPSSTQETNQPTLVPGLPPTTGKHNHTIEKNSPTQDSIQSAQHPRSPHRPQEDISQQAYSPSLPGLK</sequence>
<reference evidence="2" key="1">
    <citation type="submission" date="2014-12" db="EMBL/GenBank/DDBJ databases">
        <title>Insight into the proteome of Arion vulgaris.</title>
        <authorList>
            <person name="Aradska J."/>
            <person name="Bulat T."/>
            <person name="Smidak R."/>
            <person name="Sarate P."/>
            <person name="Gangsoo J."/>
            <person name="Sialana F."/>
            <person name="Bilban M."/>
            <person name="Lubec G."/>
        </authorList>
    </citation>
    <scope>NUCLEOTIDE SEQUENCE</scope>
    <source>
        <tissue evidence="2">Skin</tissue>
    </source>
</reference>
<gene>
    <name evidence="2" type="primary">ORF18262</name>
</gene>